<feature type="repeat" description="PPR" evidence="3">
    <location>
        <begin position="235"/>
        <end position="269"/>
    </location>
</feature>
<name>A0A2P5D8E2_PARAD</name>
<dbReference type="Pfam" id="PF01535">
    <property type="entry name" value="PPR"/>
    <property type="match status" value="7"/>
</dbReference>
<evidence type="ECO:0000259" key="4">
    <source>
        <dbReference type="Pfam" id="PF23276"/>
    </source>
</evidence>
<gene>
    <name evidence="5" type="ORF">PanWU01x14_087060</name>
</gene>
<organism evidence="5 6">
    <name type="scientific">Parasponia andersonii</name>
    <name type="common">Sponia andersonii</name>
    <dbReference type="NCBI Taxonomy" id="3476"/>
    <lineage>
        <taxon>Eukaryota</taxon>
        <taxon>Viridiplantae</taxon>
        <taxon>Streptophyta</taxon>
        <taxon>Embryophyta</taxon>
        <taxon>Tracheophyta</taxon>
        <taxon>Spermatophyta</taxon>
        <taxon>Magnoliopsida</taxon>
        <taxon>eudicotyledons</taxon>
        <taxon>Gunneridae</taxon>
        <taxon>Pentapetalae</taxon>
        <taxon>rosids</taxon>
        <taxon>fabids</taxon>
        <taxon>Rosales</taxon>
        <taxon>Cannabaceae</taxon>
        <taxon>Parasponia</taxon>
    </lineage>
</organism>
<dbReference type="OrthoDB" id="185373at2759"/>
<dbReference type="InterPro" id="IPR057027">
    <property type="entry name" value="TPR_mt"/>
</dbReference>
<dbReference type="InterPro" id="IPR002885">
    <property type="entry name" value="PPR_rpt"/>
</dbReference>
<feature type="repeat" description="PPR" evidence="3">
    <location>
        <begin position="305"/>
        <end position="339"/>
    </location>
</feature>
<evidence type="ECO:0000313" key="5">
    <source>
        <dbReference type="EMBL" id="PON69583.1"/>
    </source>
</evidence>
<dbReference type="InterPro" id="IPR050667">
    <property type="entry name" value="PPR-containing_protein"/>
</dbReference>
<feature type="repeat" description="PPR" evidence="3">
    <location>
        <begin position="475"/>
        <end position="509"/>
    </location>
</feature>
<dbReference type="EMBL" id="JXTB01000055">
    <property type="protein sequence ID" value="PON69583.1"/>
    <property type="molecule type" value="Genomic_DNA"/>
</dbReference>
<dbReference type="Pfam" id="PF13041">
    <property type="entry name" value="PPR_2"/>
    <property type="match status" value="2"/>
</dbReference>
<dbReference type="Pfam" id="PF23276">
    <property type="entry name" value="TPR_24"/>
    <property type="match status" value="1"/>
</dbReference>
<evidence type="ECO:0000313" key="6">
    <source>
        <dbReference type="Proteomes" id="UP000237105"/>
    </source>
</evidence>
<feature type="repeat" description="PPR" evidence="3">
    <location>
        <begin position="649"/>
        <end position="683"/>
    </location>
</feature>
<proteinExistence type="inferred from homology"/>
<dbReference type="PANTHER" id="PTHR47939">
    <property type="entry name" value="MEMBRANE-ASSOCIATED SALT-INDUCIBLE PROTEIN-LIKE"/>
    <property type="match status" value="1"/>
</dbReference>
<feature type="repeat" description="PPR" evidence="3">
    <location>
        <begin position="405"/>
        <end position="439"/>
    </location>
</feature>
<accession>A0A2P5D8E2</accession>
<dbReference type="Gene3D" id="1.25.40.10">
    <property type="entry name" value="Tetratricopeptide repeat domain"/>
    <property type="match status" value="6"/>
</dbReference>
<sequence length="726" mass="81862">MAIKLLPLTISKRFRIWVFSSAYFTSISCADSAEIFPETNQNSPKSFEFEQKIQFLRNRLAPDNLIRVLDSTNDLTSAVKIFKWASLQSRFRHTAGTYFGIILKLGLAGHVQEMEGFCQSMARERIPGAEEAFSALIDVFAKHCKLNEATLVLASMNSGGYSPSIETFNTLMGALAKAKRDFQDVLFVYKEMVKAGVLPTIDTLNYLLEVLVETDRLETALDQFKRMNKKGCNPNTRSFEILIKGLIAKDRVDEAVNILYEMFGSGCHPDMSFFSCTIPLFCRENRPKEGIRLFRMMKDYNFVLDLSTFIVLIECLCENLWLDEAIFLLEEMIETGLALPNDVVVDVVNMFCNLGNIDEAVKFLEDKHILETSPYNAILAGCYRAGKLSTAKDLLWKMSQRDIDDSDSWNILIRWMCEQEGIRKASELVARMVVSSFIPDCDTYSAIVVGNCKLSKYKDALELFHRIQAKCWILDPLSYSKLVKGLCSIGWIREAAEVFRYMSNKECSLQSSSFNMLIKGVCDTGQLSEALRLLQLAYYSDTSCTNSTYSAIMLGLLKIDKPKDISVIFSLMLVEGFNLDLEVYCILIQSMSVQNRIKDCILLFNRMVNEGLVPDSERLLDILTSIANHSQLSMVSCSIDKVICREEMNSSIYNVLINGLWKEGNKQEAGRILDLMLEKGLVPDAKTHGLLIGSISWEGLDSEPLVNGHAAKDTVSNILVEGLENR</sequence>
<dbReference type="PROSITE" id="PS51257">
    <property type="entry name" value="PROKAR_LIPOPROTEIN"/>
    <property type="match status" value="1"/>
</dbReference>
<evidence type="ECO:0000256" key="2">
    <source>
        <dbReference type="ARBA" id="ARBA00022737"/>
    </source>
</evidence>
<keyword evidence="6" id="KW-1185">Reference proteome</keyword>
<dbReference type="AlphaFoldDB" id="A0A2P5D8E2"/>
<feature type="repeat" description="PPR" evidence="3">
    <location>
        <begin position="270"/>
        <end position="304"/>
    </location>
</feature>
<keyword evidence="2" id="KW-0677">Repeat</keyword>
<dbReference type="Proteomes" id="UP000237105">
    <property type="component" value="Unassembled WGS sequence"/>
</dbReference>
<feature type="repeat" description="PPR" evidence="3">
    <location>
        <begin position="200"/>
        <end position="234"/>
    </location>
</feature>
<feature type="domain" description="Pentatricopeptide repeat-containing protein-mitochondrial" evidence="4">
    <location>
        <begin position="121"/>
        <end position="227"/>
    </location>
</feature>
<dbReference type="PROSITE" id="PS51375">
    <property type="entry name" value="PPR"/>
    <property type="match status" value="9"/>
</dbReference>
<comment type="similarity">
    <text evidence="1">Belongs to the PPR family. P subfamily.</text>
</comment>
<dbReference type="InterPro" id="IPR011990">
    <property type="entry name" value="TPR-like_helical_dom_sf"/>
</dbReference>
<reference evidence="6" key="1">
    <citation type="submission" date="2016-06" db="EMBL/GenBank/DDBJ databases">
        <title>Parallel loss of symbiosis genes in relatives of nitrogen-fixing non-legume Parasponia.</title>
        <authorList>
            <person name="Van Velzen R."/>
            <person name="Holmer R."/>
            <person name="Bu F."/>
            <person name="Rutten L."/>
            <person name="Van Zeijl A."/>
            <person name="Liu W."/>
            <person name="Santuari L."/>
            <person name="Cao Q."/>
            <person name="Sharma T."/>
            <person name="Shen D."/>
            <person name="Roswanjaya Y."/>
            <person name="Wardhani T."/>
            <person name="Kalhor M.S."/>
            <person name="Jansen J."/>
            <person name="Van den Hoogen J."/>
            <person name="Gungor B."/>
            <person name="Hartog M."/>
            <person name="Hontelez J."/>
            <person name="Verver J."/>
            <person name="Yang W.-C."/>
            <person name="Schijlen E."/>
            <person name="Repin R."/>
            <person name="Schilthuizen M."/>
            <person name="Schranz E."/>
            <person name="Heidstra R."/>
            <person name="Miyata K."/>
            <person name="Fedorova E."/>
            <person name="Kohlen W."/>
            <person name="Bisseling T."/>
            <person name="Smit S."/>
            <person name="Geurts R."/>
        </authorList>
    </citation>
    <scope>NUCLEOTIDE SEQUENCE [LARGE SCALE GENOMIC DNA]</scope>
    <source>
        <strain evidence="6">cv. WU1-14</strain>
    </source>
</reference>
<comment type="caution">
    <text evidence="5">The sequence shown here is derived from an EMBL/GenBank/DDBJ whole genome shotgun (WGS) entry which is preliminary data.</text>
</comment>
<dbReference type="NCBIfam" id="TIGR00756">
    <property type="entry name" value="PPR"/>
    <property type="match status" value="5"/>
</dbReference>
<dbReference type="PANTHER" id="PTHR47939:SF13">
    <property type="entry name" value="OS03G0201400 PROTEIN"/>
    <property type="match status" value="1"/>
</dbReference>
<protein>
    <submittedName>
        <fullName evidence="5">Tetratricopeptide-like helical domain containing protein</fullName>
    </submittedName>
</protein>
<feature type="repeat" description="PPR" evidence="3">
    <location>
        <begin position="164"/>
        <end position="199"/>
    </location>
</feature>
<feature type="repeat" description="PPR" evidence="3">
    <location>
        <begin position="580"/>
        <end position="614"/>
    </location>
</feature>
<evidence type="ECO:0000256" key="3">
    <source>
        <dbReference type="PROSITE-ProRule" id="PRU00708"/>
    </source>
</evidence>
<evidence type="ECO:0000256" key="1">
    <source>
        <dbReference type="ARBA" id="ARBA00007626"/>
    </source>
</evidence>